<feature type="domain" description="YdgH/BhsA/McbA-like" evidence="2">
    <location>
        <begin position="40"/>
        <end position="95"/>
    </location>
</feature>
<protein>
    <recommendedName>
        <fullName evidence="2">YdgH/BhsA/McbA-like domain-containing protein</fullName>
    </recommendedName>
</protein>
<dbReference type="InterPro" id="IPR025543">
    <property type="entry name" value="Dodecin-like"/>
</dbReference>
<dbReference type="PANTHER" id="PTHR34156">
    <property type="entry name" value="OUTER MEMBRANE PROTEIN-RELATED-RELATED"/>
    <property type="match status" value="1"/>
</dbReference>
<dbReference type="SUPFAM" id="SSF159871">
    <property type="entry name" value="YdgH-like"/>
    <property type="match status" value="1"/>
</dbReference>
<dbReference type="Pfam" id="PF07338">
    <property type="entry name" value="YdgH_BhsA-like"/>
    <property type="match status" value="1"/>
</dbReference>
<name>A0A807LA97_9ENTR</name>
<dbReference type="EMBL" id="CP019445">
    <property type="protein sequence ID" value="APZ04157.1"/>
    <property type="molecule type" value="Genomic_DNA"/>
</dbReference>
<evidence type="ECO:0000313" key="4">
    <source>
        <dbReference type="Proteomes" id="UP000187148"/>
    </source>
</evidence>
<evidence type="ECO:0000259" key="2">
    <source>
        <dbReference type="Pfam" id="PF07338"/>
    </source>
</evidence>
<dbReference type="Proteomes" id="UP000187148">
    <property type="component" value="Chromosome"/>
</dbReference>
<organism evidence="3 4">
    <name type="scientific">Kosakonia cowanii JCM 10956 = DSM 18146</name>
    <dbReference type="NCBI Taxonomy" id="1300165"/>
    <lineage>
        <taxon>Bacteria</taxon>
        <taxon>Pseudomonadati</taxon>
        <taxon>Pseudomonadota</taxon>
        <taxon>Gammaproteobacteria</taxon>
        <taxon>Enterobacterales</taxon>
        <taxon>Enterobacteriaceae</taxon>
        <taxon>Kosakonia</taxon>
    </lineage>
</organism>
<dbReference type="AlphaFoldDB" id="A0A807LA97"/>
<accession>A0A807LA97</accession>
<sequence length="96" mass="10516">MELTTMKQSLALNSLLLSAGMLHTTAQSAEFACADRVTGLNEIGLISVDNVAGSQQDVERVIALKADEQGASWYRIIRMQEAMQVDSWQVQAILYA</sequence>
<keyword evidence="1" id="KW-0732">Signal</keyword>
<dbReference type="GeneID" id="77485473"/>
<dbReference type="InterPro" id="IPR051096">
    <property type="entry name" value="BhsA/McbA_stress_biofilm_assoc"/>
</dbReference>
<dbReference type="InterPro" id="IPR010854">
    <property type="entry name" value="YdgH/BhsA/McbA-like_dom"/>
</dbReference>
<dbReference type="Gene3D" id="3.30.1660.10">
    <property type="entry name" value="Flavin-binding protein dodecin"/>
    <property type="match status" value="1"/>
</dbReference>
<dbReference type="InterPro" id="IPR036275">
    <property type="entry name" value="YdgH-like_sf"/>
</dbReference>
<keyword evidence="4" id="KW-1185">Reference proteome</keyword>
<gene>
    <name evidence="3" type="ORF">BWI95_03275</name>
</gene>
<dbReference type="KEGG" id="kco:BWI95_03275"/>
<dbReference type="PANTHER" id="PTHR34156:SF4">
    <property type="entry name" value="INNER MEMBRANE PROTEIN"/>
    <property type="match status" value="1"/>
</dbReference>
<reference evidence="3 4" key="1">
    <citation type="submission" date="2017-01" db="EMBL/GenBank/DDBJ databases">
        <authorList>
            <person name="Cao J.-M."/>
        </authorList>
    </citation>
    <scope>NUCLEOTIDE SEQUENCE [LARGE SCALE GENOMIC DNA]</scope>
    <source>
        <strain evidence="3 4">888-76</strain>
    </source>
</reference>
<evidence type="ECO:0000256" key="1">
    <source>
        <dbReference type="ARBA" id="ARBA00022729"/>
    </source>
</evidence>
<evidence type="ECO:0000313" key="3">
    <source>
        <dbReference type="EMBL" id="APZ04157.1"/>
    </source>
</evidence>
<dbReference type="RefSeq" id="WP_042711837.1">
    <property type="nucleotide sequence ID" value="NZ_CP019445.1"/>
</dbReference>
<proteinExistence type="predicted"/>